<dbReference type="InterPro" id="IPR001347">
    <property type="entry name" value="SIS_dom"/>
</dbReference>
<dbReference type="InterPro" id="IPR046348">
    <property type="entry name" value="SIS_dom_sf"/>
</dbReference>
<dbReference type="EMBL" id="JAUSTM010000020">
    <property type="protein sequence ID" value="MDQ0223212.1"/>
    <property type="molecule type" value="Genomic_DNA"/>
</dbReference>
<sequence length="262" mass="30274">MTYNVISLLLNILNKSNSNKVEYAIAEGLLKNFKSISDASIHEMAELCFVSPSSLSRFVKKHGFTGYGQFKQKCREEIDIEVDYSNNVRRAEHDDLLPVFQNYTNNIVQNLNYNLDMLQKVDLAQICGLIHDAPDVAFLGLEFANIIGQHFQVKLAECNRFVHLKHFDTTDLELVDSLKDKSVVIIGSLEGGYLYRNQDVLRRLKEKQITIIAITMENHAKIYRDIDYLIFCNKFNSETEGRISLLHTIELLIMTYFVNYKY</sequence>
<dbReference type="Gene3D" id="3.40.50.10490">
    <property type="entry name" value="Glucose-6-phosphate isomerase like protein, domain 1"/>
    <property type="match status" value="1"/>
</dbReference>
<dbReference type="InterPro" id="IPR047640">
    <property type="entry name" value="RpiR-like"/>
</dbReference>
<feature type="domain" description="HTH rpiR-type" evidence="1">
    <location>
        <begin position="5"/>
        <end position="81"/>
    </location>
</feature>
<dbReference type="PROSITE" id="PS51071">
    <property type="entry name" value="HTH_RPIR"/>
    <property type="match status" value="1"/>
</dbReference>
<keyword evidence="2" id="KW-0238">DNA-binding</keyword>
<evidence type="ECO:0000259" key="1">
    <source>
        <dbReference type="PROSITE" id="PS51071"/>
    </source>
</evidence>
<accession>A0ABT9YTA2</accession>
<dbReference type="Pfam" id="PF01380">
    <property type="entry name" value="SIS"/>
    <property type="match status" value="1"/>
</dbReference>
<gene>
    <name evidence="2" type="ORF">J2S23_001787</name>
</gene>
<proteinExistence type="predicted"/>
<dbReference type="Gene3D" id="1.10.10.10">
    <property type="entry name" value="Winged helix-like DNA-binding domain superfamily/Winged helix DNA-binding domain"/>
    <property type="match status" value="1"/>
</dbReference>
<dbReference type="PANTHER" id="PTHR30514">
    <property type="entry name" value="GLUCOKINASE"/>
    <property type="match status" value="1"/>
</dbReference>
<name>A0ABT9YTA2_9STRE</name>
<organism evidence="2 3">
    <name type="scientific">Streptococcus moroccensis</name>
    <dbReference type="NCBI Taxonomy" id="1451356"/>
    <lineage>
        <taxon>Bacteria</taxon>
        <taxon>Bacillati</taxon>
        <taxon>Bacillota</taxon>
        <taxon>Bacilli</taxon>
        <taxon>Lactobacillales</taxon>
        <taxon>Streptococcaceae</taxon>
        <taxon>Streptococcus</taxon>
    </lineage>
</organism>
<dbReference type="GO" id="GO:0003677">
    <property type="term" value="F:DNA binding"/>
    <property type="evidence" value="ECO:0007669"/>
    <property type="project" value="UniProtKB-KW"/>
</dbReference>
<dbReference type="InterPro" id="IPR000281">
    <property type="entry name" value="HTH_RpiR"/>
</dbReference>
<dbReference type="PANTHER" id="PTHR30514:SF10">
    <property type="entry name" value="MURR_RPIR FAMILY TRANSCRIPTIONAL REGULATOR"/>
    <property type="match status" value="1"/>
</dbReference>
<evidence type="ECO:0000313" key="3">
    <source>
        <dbReference type="Proteomes" id="UP001223079"/>
    </source>
</evidence>
<dbReference type="InterPro" id="IPR009057">
    <property type="entry name" value="Homeodomain-like_sf"/>
</dbReference>
<keyword evidence="3" id="KW-1185">Reference proteome</keyword>
<dbReference type="RefSeq" id="WP_307122363.1">
    <property type="nucleotide sequence ID" value="NZ_JAUSTM010000020.1"/>
</dbReference>
<protein>
    <submittedName>
        <fullName evidence="2">DNA-binding MurR/RpiR family transcriptional regulator</fullName>
    </submittedName>
</protein>
<evidence type="ECO:0000313" key="2">
    <source>
        <dbReference type="EMBL" id="MDQ0223212.1"/>
    </source>
</evidence>
<dbReference type="Pfam" id="PF01418">
    <property type="entry name" value="HTH_6"/>
    <property type="match status" value="1"/>
</dbReference>
<reference evidence="2 3" key="1">
    <citation type="submission" date="2023-07" db="EMBL/GenBank/DDBJ databases">
        <title>Genomic Encyclopedia of Type Strains, Phase IV (KMG-IV): sequencing the most valuable type-strain genomes for metagenomic binning, comparative biology and taxonomic classification.</title>
        <authorList>
            <person name="Goeker M."/>
        </authorList>
    </citation>
    <scope>NUCLEOTIDE SEQUENCE [LARGE SCALE GENOMIC DNA]</scope>
    <source>
        <strain evidence="2 3">DSM 105143</strain>
    </source>
</reference>
<dbReference type="Proteomes" id="UP001223079">
    <property type="component" value="Unassembled WGS sequence"/>
</dbReference>
<dbReference type="SUPFAM" id="SSF46689">
    <property type="entry name" value="Homeodomain-like"/>
    <property type="match status" value="1"/>
</dbReference>
<dbReference type="InterPro" id="IPR036388">
    <property type="entry name" value="WH-like_DNA-bd_sf"/>
</dbReference>
<dbReference type="SUPFAM" id="SSF53697">
    <property type="entry name" value="SIS domain"/>
    <property type="match status" value="1"/>
</dbReference>
<comment type="caution">
    <text evidence="2">The sequence shown here is derived from an EMBL/GenBank/DDBJ whole genome shotgun (WGS) entry which is preliminary data.</text>
</comment>